<evidence type="ECO:0000313" key="4">
    <source>
        <dbReference type="Proteomes" id="UP000696573"/>
    </source>
</evidence>
<dbReference type="Proteomes" id="UP000696573">
    <property type="component" value="Unassembled WGS sequence"/>
</dbReference>
<evidence type="ECO:0000256" key="1">
    <source>
        <dbReference type="ARBA" id="ARBA00022574"/>
    </source>
</evidence>
<keyword evidence="4" id="KW-1185">Reference proteome</keyword>
<keyword evidence="2" id="KW-0677">Repeat</keyword>
<dbReference type="OrthoDB" id="128867at2759"/>
<keyword evidence="1" id="KW-0853">WD repeat</keyword>
<dbReference type="Gene3D" id="2.130.10.10">
    <property type="entry name" value="YVTN repeat-like/Quinoprotein amine dehydrogenase"/>
    <property type="match status" value="1"/>
</dbReference>
<comment type="caution">
    <text evidence="3">The sequence shown here is derived from an EMBL/GenBank/DDBJ whole genome shotgun (WGS) entry which is preliminary data.</text>
</comment>
<accession>A0A9N9VTL4</accession>
<name>A0A9N9VTL4_9HYPO</name>
<dbReference type="SUPFAM" id="SSF50978">
    <property type="entry name" value="WD40 repeat-like"/>
    <property type="match status" value="1"/>
</dbReference>
<gene>
    <name evidence="3" type="ORF">CRHIZ90672A_00002272</name>
</gene>
<reference evidence="3" key="1">
    <citation type="submission" date="2021-10" db="EMBL/GenBank/DDBJ databases">
        <authorList>
            <person name="Piombo E."/>
        </authorList>
    </citation>
    <scope>NUCLEOTIDE SEQUENCE</scope>
</reference>
<dbReference type="AlphaFoldDB" id="A0A9N9VTL4"/>
<evidence type="ECO:0000256" key="2">
    <source>
        <dbReference type="ARBA" id="ARBA00022737"/>
    </source>
</evidence>
<dbReference type="GO" id="GO:0080008">
    <property type="term" value="C:Cul4-RING E3 ubiquitin ligase complex"/>
    <property type="evidence" value="ECO:0007669"/>
    <property type="project" value="TreeGrafter"/>
</dbReference>
<sequence>MTKDYQAALSGTKFDDFGGVLAITAGVTDLSSFSKDEEKRKYFKVERSSTAPSASTWSSDAVKRRKVEHQANEVVRERDWELRHHIKRHKLWDYTVASGTLQREIRDDLSWEGEGNLKAAAWAGGLEAKGEVRFGNNHRRSGHLPCLWVGGQEQGLETAVAYTTWGALYIAVNEETPVGSYLPVDDDGKLSFREDVALDSPRRPVRHIESTRCPHMSSIMYHEASHRIILTSRQPVNHFGLHLFSPPRSRGTEGAWILGEAANHQNLSFFRLWGDGHVGLNTCKPAPPSLPHLICAVGTSSGLVSVSTDESVSLLTSHNPYRSNQSRGHTPYHQHTRDPRDVFDLDFHSTNPNILFSGGRQPRVWIKDTRTPTSEPCRHIAHPSSAARLRAISENQLLVCGPQSAMAIYDVRFFPTSSHDDNGTPPRRPRPGPLLKFPEYVNGAHLDVGFDVSRELGIAAAAQDDGTVGLFSLATGRRLPCPAMEARGKMGTPIKSLMFQTVPGENSQSLFVGEGLWLRKYSFGTRELDA</sequence>
<dbReference type="InterPro" id="IPR015943">
    <property type="entry name" value="WD40/YVTN_repeat-like_dom_sf"/>
</dbReference>
<proteinExistence type="predicted"/>
<dbReference type="InterPro" id="IPR052254">
    <property type="entry name" value="CUL4-DDB1_E3_ligase_receptor"/>
</dbReference>
<organism evidence="3 4">
    <name type="scientific">Clonostachys rhizophaga</name>
    <dbReference type="NCBI Taxonomy" id="160324"/>
    <lineage>
        <taxon>Eukaryota</taxon>
        <taxon>Fungi</taxon>
        <taxon>Dikarya</taxon>
        <taxon>Ascomycota</taxon>
        <taxon>Pezizomycotina</taxon>
        <taxon>Sordariomycetes</taxon>
        <taxon>Hypocreomycetidae</taxon>
        <taxon>Hypocreales</taxon>
        <taxon>Bionectriaceae</taxon>
        <taxon>Clonostachys</taxon>
    </lineage>
</organism>
<dbReference type="EMBL" id="CABFNQ020000744">
    <property type="protein sequence ID" value="CAH0032060.1"/>
    <property type="molecule type" value="Genomic_DNA"/>
</dbReference>
<dbReference type="PANTHER" id="PTHR44472">
    <property type="entry name" value="DDB1- AND CUL4-ASSOCIATED FACTOR 4-RELATED"/>
    <property type="match status" value="1"/>
</dbReference>
<dbReference type="PANTHER" id="PTHR44472:SF1">
    <property type="entry name" value="DDB1 AND CUL4 ASSOCIATED FACTOR 4"/>
    <property type="match status" value="1"/>
</dbReference>
<protein>
    <submittedName>
        <fullName evidence="3">Uncharacterized protein</fullName>
    </submittedName>
</protein>
<dbReference type="InterPro" id="IPR036322">
    <property type="entry name" value="WD40_repeat_dom_sf"/>
</dbReference>
<evidence type="ECO:0000313" key="3">
    <source>
        <dbReference type="EMBL" id="CAH0032060.1"/>
    </source>
</evidence>